<evidence type="ECO:0000256" key="1">
    <source>
        <dbReference type="ARBA" id="ARBA00004613"/>
    </source>
</evidence>
<feature type="compositionally biased region" description="Low complexity" evidence="5">
    <location>
        <begin position="19"/>
        <end position="28"/>
    </location>
</feature>
<reference evidence="7 8" key="1">
    <citation type="submission" date="2021-06" db="EMBL/GenBank/DDBJ databases">
        <authorList>
            <person name="Palmer J.M."/>
        </authorList>
    </citation>
    <scope>NUCLEOTIDE SEQUENCE [LARGE SCALE GENOMIC DNA]</scope>
    <source>
        <strain evidence="7 8">CL_MEX2019</strain>
        <tissue evidence="7">Muscle</tissue>
    </source>
</reference>
<dbReference type="InterPro" id="IPR008160">
    <property type="entry name" value="Collagen"/>
</dbReference>
<dbReference type="Pfam" id="PF01391">
    <property type="entry name" value="Collagen"/>
    <property type="match status" value="1"/>
</dbReference>
<protein>
    <recommendedName>
        <fullName evidence="6">Fibrillar collagen NC1 domain-containing protein</fullName>
    </recommendedName>
</protein>
<evidence type="ECO:0000256" key="5">
    <source>
        <dbReference type="SAM" id="MobiDB-lite"/>
    </source>
</evidence>
<dbReference type="Pfam" id="PF01410">
    <property type="entry name" value="COLFI"/>
    <property type="match status" value="1"/>
</dbReference>
<keyword evidence="3" id="KW-0272">Extracellular matrix</keyword>
<organism evidence="7 8">
    <name type="scientific">Characodon lateralis</name>
    <dbReference type="NCBI Taxonomy" id="208331"/>
    <lineage>
        <taxon>Eukaryota</taxon>
        <taxon>Metazoa</taxon>
        <taxon>Chordata</taxon>
        <taxon>Craniata</taxon>
        <taxon>Vertebrata</taxon>
        <taxon>Euteleostomi</taxon>
        <taxon>Actinopterygii</taxon>
        <taxon>Neopterygii</taxon>
        <taxon>Teleostei</taxon>
        <taxon>Neoteleostei</taxon>
        <taxon>Acanthomorphata</taxon>
        <taxon>Ovalentaria</taxon>
        <taxon>Atherinomorphae</taxon>
        <taxon>Cyprinodontiformes</taxon>
        <taxon>Goodeidae</taxon>
        <taxon>Characodon</taxon>
    </lineage>
</organism>
<sequence length="117" mass="12476">MPGLPGLFGIKGLKGYQGSPGLPGKRGLPGPPGAPGAPGKSLNMTLAQLKGLMYLSDKPNFSLIQTLLDSLQQELQLLLDPPDGSKEHPATTCLELWLCHPEYRSGENLSDNRDTIV</sequence>
<dbReference type="Gene3D" id="2.60.120.1000">
    <property type="match status" value="1"/>
</dbReference>
<feature type="region of interest" description="Disordered" evidence="5">
    <location>
        <begin position="17"/>
        <end position="41"/>
    </location>
</feature>
<gene>
    <name evidence="7" type="ORF">CHARACLAT_028639</name>
</gene>
<evidence type="ECO:0000256" key="2">
    <source>
        <dbReference type="ARBA" id="ARBA00022525"/>
    </source>
</evidence>
<keyword evidence="4" id="KW-0176">Collagen</keyword>
<keyword evidence="8" id="KW-1185">Reference proteome</keyword>
<name>A0ABU7DKL4_9TELE</name>
<evidence type="ECO:0000256" key="4">
    <source>
        <dbReference type="ARBA" id="ARBA00023119"/>
    </source>
</evidence>
<evidence type="ECO:0000313" key="7">
    <source>
        <dbReference type="EMBL" id="MED6275657.1"/>
    </source>
</evidence>
<dbReference type="Proteomes" id="UP001352852">
    <property type="component" value="Unassembled WGS sequence"/>
</dbReference>
<dbReference type="EMBL" id="JAHUTJ010028454">
    <property type="protein sequence ID" value="MED6275657.1"/>
    <property type="molecule type" value="Genomic_DNA"/>
</dbReference>
<dbReference type="InterPro" id="IPR000885">
    <property type="entry name" value="Fib_collagen_C"/>
</dbReference>
<proteinExistence type="predicted"/>
<dbReference type="PROSITE" id="PS51461">
    <property type="entry name" value="NC1_FIB"/>
    <property type="match status" value="1"/>
</dbReference>
<accession>A0ABU7DKL4</accession>
<comment type="caution">
    <text evidence="7">The sequence shown here is derived from an EMBL/GenBank/DDBJ whole genome shotgun (WGS) entry which is preliminary data.</text>
</comment>
<feature type="domain" description="Fibrillar collagen NC1" evidence="6">
    <location>
        <begin position="62"/>
        <end position="117"/>
    </location>
</feature>
<keyword evidence="2" id="KW-0964">Secreted</keyword>
<comment type="subcellular location">
    <subcellularLocation>
        <location evidence="1">Secreted</location>
    </subcellularLocation>
</comment>
<evidence type="ECO:0000256" key="3">
    <source>
        <dbReference type="ARBA" id="ARBA00022530"/>
    </source>
</evidence>
<dbReference type="Gene3D" id="1.20.5.320">
    <property type="entry name" value="6-Phosphogluconate Dehydrogenase, domain 3"/>
    <property type="match status" value="1"/>
</dbReference>
<evidence type="ECO:0000259" key="6">
    <source>
        <dbReference type="PROSITE" id="PS51461"/>
    </source>
</evidence>
<evidence type="ECO:0000313" key="8">
    <source>
        <dbReference type="Proteomes" id="UP001352852"/>
    </source>
</evidence>